<keyword evidence="1" id="KW-0812">Transmembrane</keyword>
<protein>
    <recommendedName>
        <fullName evidence="4">HAMP domain-containing protein</fullName>
    </recommendedName>
</protein>
<reference evidence="2" key="1">
    <citation type="submission" date="2020-05" db="EMBL/GenBank/DDBJ databases">
        <title>Phylogenomic resolution of chytrid fungi.</title>
        <authorList>
            <person name="Stajich J.E."/>
            <person name="Amses K."/>
            <person name="Simmons R."/>
            <person name="Seto K."/>
            <person name="Myers J."/>
            <person name="Bonds A."/>
            <person name="Quandt C.A."/>
            <person name="Barry K."/>
            <person name="Liu P."/>
            <person name="Grigoriev I."/>
            <person name="Longcore J.E."/>
            <person name="James T.Y."/>
        </authorList>
    </citation>
    <scope>NUCLEOTIDE SEQUENCE</scope>
    <source>
        <strain evidence="2">JEL0476</strain>
    </source>
</reference>
<dbReference type="Gene3D" id="3.30.450.20">
    <property type="entry name" value="PAS domain"/>
    <property type="match status" value="2"/>
</dbReference>
<accession>A0AAD5XTT1</accession>
<comment type="caution">
    <text evidence="2">The sequence shown here is derived from an EMBL/GenBank/DDBJ whole genome shotgun (WGS) entry which is preliminary data.</text>
</comment>
<name>A0AAD5XTT1_9FUNG</name>
<keyword evidence="1" id="KW-1133">Transmembrane helix</keyword>
<gene>
    <name evidence="2" type="ORF">HK099_007215</name>
</gene>
<evidence type="ECO:0000256" key="1">
    <source>
        <dbReference type="SAM" id="Phobius"/>
    </source>
</evidence>
<feature type="transmembrane region" description="Helical" evidence="1">
    <location>
        <begin position="433"/>
        <end position="460"/>
    </location>
</feature>
<dbReference type="Proteomes" id="UP001211065">
    <property type="component" value="Unassembled WGS sequence"/>
</dbReference>
<dbReference type="EMBL" id="JADGJW010000680">
    <property type="protein sequence ID" value="KAJ3213747.1"/>
    <property type="molecule type" value="Genomic_DNA"/>
</dbReference>
<keyword evidence="1" id="KW-0472">Membrane</keyword>
<feature type="non-terminal residue" evidence="2">
    <location>
        <position position="555"/>
    </location>
</feature>
<feature type="transmembrane region" description="Helical" evidence="1">
    <location>
        <begin position="68"/>
        <end position="90"/>
    </location>
</feature>
<sequence length="555" mass="62037">MFYDKTASKAVKAFRALENFKLFFGFSMNNSVSFTHNNDFSKSISAASVTPSEESGVKIVRRSKTIPMSCVVFLQTFIVALLVVSAPLFVSLKSMYDSNNLSVNSGKQVASTLATQIQKDQSNIVQMQINTLLSKNEFLTNDFSRVVNLNKLQLTDLDILYQYFWRMQVDSGPLPFVYVGFSNGNFIGIRADINADGTASYMLQIRLAVRPATCTICPSAAIMIDTNTRYHFSIDQNGVPSTSLNSSKLYDTVSRPWFVQGVTTPNLEWTKPYPFSTKGDVGFTAVKGFNNPIDTVFALDIRFQTLSQQIQNFQKTTNAFIYSMTSDGEVVGATYSGSLVDTDGKTLRKPNSVDDPNIKKSGEHLLTTLNGNPDWSSLGDFRTFTLDDIFFQYSVLKSKNLNFVVVNGAPKTDYVGDIDNVQKLLSDTLRNNFLIIIGVAVSVFIVIVTISLFIINIFVINPLKEISLIMDQATRFDFSALKDRDAINKRSIVKEFESLQSSFFIMIKNFAQSLKNNKALQTRKTNGTNSLSYTQQNTSVNEKKDEMKMVNSRYG</sequence>
<evidence type="ECO:0008006" key="4">
    <source>
        <dbReference type="Google" id="ProtNLM"/>
    </source>
</evidence>
<evidence type="ECO:0000313" key="3">
    <source>
        <dbReference type="Proteomes" id="UP001211065"/>
    </source>
</evidence>
<proteinExistence type="predicted"/>
<organism evidence="2 3">
    <name type="scientific">Clydaea vesicula</name>
    <dbReference type="NCBI Taxonomy" id="447962"/>
    <lineage>
        <taxon>Eukaryota</taxon>
        <taxon>Fungi</taxon>
        <taxon>Fungi incertae sedis</taxon>
        <taxon>Chytridiomycota</taxon>
        <taxon>Chytridiomycota incertae sedis</taxon>
        <taxon>Chytridiomycetes</taxon>
        <taxon>Lobulomycetales</taxon>
        <taxon>Lobulomycetaceae</taxon>
        <taxon>Clydaea</taxon>
    </lineage>
</organism>
<keyword evidence="3" id="KW-1185">Reference proteome</keyword>
<evidence type="ECO:0000313" key="2">
    <source>
        <dbReference type="EMBL" id="KAJ3213747.1"/>
    </source>
</evidence>
<dbReference type="AlphaFoldDB" id="A0AAD5XTT1"/>